<evidence type="ECO:0000256" key="8">
    <source>
        <dbReference type="ARBA" id="ARBA00065102"/>
    </source>
</evidence>
<keyword evidence="7" id="KW-0539">Nucleus</keyword>
<feature type="compositionally biased region" description="Polar residues" evidence="12">
    <location>
        <begin position="245"/>
        <end position="270"/>
    </location>
</feature>
<evidence type="ECO:0000256" key="5">
    <source>
        <dbReference type="ARBA" id="ARBA00023015"/>
    </source>
</evidence>
<gene>
    <name evidence="14" type="ORF">ACJMK2_031416</name>
</gene>
<comment type="caution">
    <text evidence="14">The sequence shown here is derived from an EMBL/GenBank/DDBJ whole genome shotgun (WGS) entry which is preliminary data.</text>
</comment>
<dbReference type="FunFam" id="1.10.20.10:FF:000034">
    <property type="entry name" value="STAGA complex 65 subunit gamma"/>
    <property type="match status" value="1"/>
</dbReference>
<dbReference type="AlphaFoldDB" id="A0ABD3X2Q0"/>
<keyword evidence="6" id="KW-0804">Transcription</keyword>
<comment type="subcellular location">
    <subcellularLocation>
        <location evidence="1">Nucleus</location>
    </subcellularLocation>
</comment>
<evidence type="ECO:0000256" key="11">
    <source>
        <dbReference type="ARBA" id="ARBA00084075"/>
    </source>
</evidence>
<comment type="subunit">
    <text evidence="8">Component of the STAGA transcription coactivator-HAT complex, at least composed of SUPT3H, SUPT7L, GCN5L2, TAF5L, TAF6L, TADA3L, TAD1L, TAF10, TAF12 and TAF9.</text>
</comment>
<dbReference type="SMART" id="SM00576">
    <property type="entry name" value="BTP"/>
    <property type="match status" value="1"/>
</dbReference>
<dbReference type="GO" id="GO:0005634">
    <property type="term" value="C:nucleus"/>
    <property type="evidence" value="ECO:0007669"/>
    <property type="project" value="UniProtKB-SubCell"/>
</dbReference>
<evidence type="ECO:0000259" key="13">
    <source>
        <dbReference type="SMART" id="SM00576"/>
    </source>
</evidence>
<feature type="region of interest" description="Disordered" evidence="12">
    <location>
        <begin position="242"/>
        <end position="306"/>
    </location>
</feature>
<proteinExistence type="predicted"/>
<evidence type="ECO:0000256" key="4">
    <source>
        <dbReference type="ARBA" id="ARBA00022843"/>
    </source>
</evidence>
<keyword evidence="2" id="KW-1017">Isopeptide bond</keyword>
<protein>
    <recommendedName>
        <fullName evidence="9">STAGA complex 65 subunit gamma</fullName>
    </recommendedName>
    <alternativeName>
        <fullName evidence="11">SPTF-associated factor 65 gamma</fullName>
    </alternativeName>
    <alternativeName>
        <fullName evidence="10">Suppressor of Ty 7-like</fullName>
    </alternativeName>
</protein>
<dbReference type="InterPro" id="IPR039460">
    <property type="entry name" value="SUPT7L/Spt7"/>
</dbReference>
<keyword evidence="5" id="KW-0805">Transcription regulation</keyword>
<evidence type="ECO:0000256" key="10">
    <source>
        <dbReference type="ARBA" id="ARBA00082307"/>
    </source>
</evidence>
<dbReference type="Pfam" id="PF07524">
    <property type="entry name" value="Bromo_TP"/>
    <property type="match status" value="1"/>
</dbReference>
<evidence type="ECO:0000256" key="3">
    <source>
        <dbReference type="ARBA" id="ARBA00022553"/>
    </source>
</evidence>
<evidence type="ECO:0000313" key="15">
    <source>
        <dbReference type="Proteomes" id="UP001634394"/>
    </source>
</evidence>
<evidence type="ECO:0000256" key="7">
    <source>
        <dbReference type="ARBA" id="ARBA00023242"/>
    </source>
</evidence>
<dbReference type="Gene3D" id="1.10.20.10">
    <property type="entry name" value="Histone, subunit A"/>
    <property type="match status" value="1"/>
</dbReference>
<organism evidence="14 15">
    <name type="scientific">Sinanodonta woodiana</name>
    <name type="common">Chinese pond mussel</name>
    <name type="synonym">Anodonta woodiana</name>
    <dbReference type="NCBI Taxonomy" id="1069815"/>
    <lineage>
        <taxon>Eukaryota</taxon>
        <taxon>Metazoa</taxon>
        <taxon>Spiralia</taxon>
        <taxon>Lophotrochozoa</taxon>
        <taxon>Mollusca</taxon>
        <taxon>Bivalvia</taxon>
        <taxon>Autobranchia</taxon>
        <taxon>Heteroconchia</taxon>
        <taxon>Palaeoheterodonta</taxon>
        <taxon>Unionida</taxon>
        <taxon>Unionoidea</taxon>
        <taxon>Unionidae</taxon>
        <taxon>Unioninae</taxon>
        <taxon>Sinanodonta</taxon>
    </lineage>
</organism>
<sequence length="306" mass="34421">MDPLTLHTIRLIQHAKKLRSLIASVQQQQQETQKSVDFTRGKGKPPPVIDDVACRKLLRRSVAAICAHTGYDSCAESILETMTDIAHEFYLQFTRHLRTAADHAMQSGESGFPDIIQQVYHEMGIGSVTCLHDFYQYRVVNYHRIMEEQCQQLTAEYDKLKEKPIIKTQDTLSVIRIKEEPHSEINFPVLDDNDEVIEAEQLLNLEGLVGFEITVEHESATGLTTEVESKWSQSIKTEPVDKVNSLDSFDEPSSIQRDVPASQTPVTQSSEAEESMTDPGSIPVSDIMSPPSITSRPSKPKKKKKS</sequence>
<evidence type="ECO:0000256" key="1">
    <source>
        <dbReference type="ARBA" id="ARBA00004123"/>
    </source>
</evidence>
<feature type="domain" description="Bromodomain associated" evidence="13">
    <location>
        <begin position="51"/>
        <end position="130"/>
    </location>
</feature>
<evidence type="ECO:0000256" key="12">
    <source>
        <dbReference type="SAM" id="MobiDB-lite"/>
    </source>
</evidence>
<reference evidence="14 15" key="1">
    <citation type="submission" date="2024-11" db="EMBL/GenBank/DDBJ databases">
        <title>Chromosome-level genome assembly of the freshwater bivalve Anodonta woodiana.</title>
        <authorList>
            <person name="Chen X."/>
        </authorList>
    </citation>
    <scope>NUCLEOTIDE SEQUENCE [LARGE SCALE GENOMIC DNA]</scope>
    <source>
        <strain evidence="14">MN2024</strain>
        <tissue evidence="14">Gills</tissue>
    </source>
</reference>
<dbReference type="PANTHER" id="PTHR28598:SF1">
    <property type="entry name" value="STAGA COMPLEX 65 SUBUNIT GAMMA"/>
    <property type="match status" value="1"/>
</dbReference>
<keyword evidence="3" id="KW-0597">Phosphoprotein</keyword>
<evidence type="ECO:0000256" key="2">
    <source>
        <dbReference type="ARBA" id="ARBA00022499"/>
    </source>
</evidence>
<dbReference type="CDD" id="cd06847">
    <property type="entry name" value="HFD_SUPT7L"/>
    <property type="match status" value="1"/>
</dbReference>
<accession>A0ABD3X2Q0</accession>
<name>A0ABD3X2Q0_SINWO</name>
<dbReference type="PANTHER" id="PTHR28598">
    <property type="entry name" value="STAGA COMPLEX 65 SUBUNIT GAMMA"/>
    <property type="match status" value="1"/>
</dbReference>
<dbReference type="InterPro" id="IPR006565">
    <property type="entry name" value="BTP"/>
</dbReference>
<evidence type="ECO:0000313" key="14">
    <source>
        <dbReference type="EMBL" id="KAL3879103.1"/>
    </source>
</evidence>
<keyword evidence="4" id="KW-0832">Ubl conjugation</keyword>
<dbReference type="InterPro" id="IPR009072">
    <property type="entry name" value="Histone-fold"/>
</dbReference>
<evidence type="ECO:0000256" key="9">
    <source>
        <dbReference type="ARBA" id="ARBA00074250"/>
    </source>
</evidence>
<dbReference type="EMBL" id="JBJQND010000004">
    <property type="protein sequence ID" value="KAL3879103.1"/>
    <property type="molecule type" value="Genomic_DNA"/>
</dbReference>
<keyword evidence="15" id="KW-1185">Reference proteome</keyword>
<dbReference type="Proteomes" id="UP001634394">
    <property type="component" value="Unassembled WGS sequence"/>
</dbReference>
<evidence type="ECO:0000256" key="6">
    <source>
        <dbReference type="ARBA" id="ARBA00023163"/>
    </source>
</evidence>